<sequence>MGGGAGGEGAAGGGRGGAPAAGLSPTRPFPKPELRPGPLSVLERRTGWEGLRPGPRSSNAGGAESSSPGEAETRRLSA</sequence>
<evidence type="ECO:0000313" key="2">
    <source>
        <dbReference type="EMBL" id="AXI71911.1"/>
    </source>
</evidence>
<proteinExistence type="predicted"/>
<evidence type="ECO:0000313" key="3">
    <source>
        <dbReference type="Proteomes" id="UP000253779"/>
    </source>
</evidence>
<name>A0AAD0Q412_9ACTN</name>
<dbReference type="Proteomes" id="UP000253779">
    <property type="component" value="Chromosome"/>
</dbReference>
<evidence type="ECO:0000256" key="1">
    <source>
        <dbReference type="SAM" id="MobiDB-lite"/>
    </source>
</evidence>
<protein>
    <submittedName>
        <fullName evidence="2">Uncharacterized protein</fullName>
    </submittedName>
</protein>
<gene>
    <name evidence="2" type="ORF">DTW94_11930</name>
</gene>
<dbReference type="AlphaFoldDB" id="A0AAD0Q412"/>
<feature type="compositionally biased region" description="Gly residues" evidence="1">
    <location>
        <begin position="1"/>
        <end position="19"/>
    </location>
</feature>
<dbReference type="EMBL" id="CP030930">
    <property type="protein sequence ID" value="AXI71911.1"/>
    <property type="molecule type" value="Genomic_DNA"/>
</dbReference>
<reference evidence="2 3" key="1">
    <citation type="submission" date="2018-07" db="EMBL/GenBank/DDBJ databases">
        <title>Complete genome sequence of soil actinomycete Streptomyces cavourensis tj430.</title>
        <authorList>
            <person name="Wang P."/>
            <person name="Huang Y."/>
        </authorList>
    </citation>
    <scope>NUCLEOTIDE SEQUENCE [LARGE SCALE GENOMIC DNA]</scope>
    <source>
        <strain evidence="2 3">TJ430</strain>
    </source>
</reference>
<organism evidence="2 3">
    <name type="scientific">Streptomyces cavourensis</name>
    <dbReference type="NCBI Taxonomy" id="67258"/>
    <lineage>
        <taxon>Bacteria</taxon>
        <taxon>Bacillati</taxon>
        <taxon>Actinomycetota</taxon>
        <taxon>Actinomycetes</taxon>
        <taxon>Kitasatosporales</taxon>
        <taxon>Streptomycetaceae</taxon>
        <taxon>Streptomyces</taxon>
    </lineage>
</organism>
<feature type="region of interest" description="Disordered" evidence="1">
    <location>
        <begin position="1"/>
        <end position="78"/>
    </location>
</feature>
<feature type="compositionally biased region" description="Polar residues" evidence="1">
    <location>
        <begin position="56"/>
        <end position="68"/>
    </location>
</feature>
<accession>A0AAD0Q412</accession>